<reference evidence="6 7" key="1">
    <citation type="submission" date="2022-12" db="EMBL/GenBank/DDBJ databases">
        <title>Metagenome assembled genome from gulf of manar.</title>
        <authorList>
            <person name="Kohli P."/>
            <person name="Pk S."/>
            <person name="Venkata Ramana C."/>
            <person name="Sasikala C."/>
        </authorList>
    </citation>
    <scope>NUCLEOTIDE SEQUENCE [LARGE SCALE GENOMIC DNA]</scope>
    <source>
        <strain evidence="6">JB008</strain>
    </source>
</reference>
<dbReference type="PANTHER" id="PTHR43701">
    <property type="entry name" value="MEMBRANE TRANSPORTER PROTEIN MJ0441-RELATED"/>
    <property type="match status" value="1"/>
</dbReference>
<evidence type="ECO:0000256" key="1">
    <source>
        <dbReference type="ARBA" id="ARBA00004141"/>
    </source>
</evidence>
<evidence type="ECO:0000256" key="4">
    <source>
        <dbReference type="ARBA" id="ARBA00023136"/>
    </source>
</evidence>
<feature type="transmembrane region" description="Helical" evidence="5">
    <location>
        <begin position="241"/>
        <end position="260"/>
    </location>
</feature>
<dbReference type="GO" id="GO:0005886">
    <property type="term" value="C:plasma membrane"/>
    <property type="evidence" value="ECO:0007669"/>
    <property type="project" value="UniProtKB-SubCell"/>
</dbReference>
<dbReference type="InterPro" id="IPR051598">
    <property type="entry name" value="TSUP/Inactive_protease-like"/>
</dbReference>
<gene>
    <name evidence="6" type="ORF">PQJ61_16010</name>
</gene>
<proteinExistence type="inferred from homology"/>
<accession>A0AAJ1IHW4</accession>
<dbReference type="InterPro" id="IPR002781">
    <property type="entry name" value="TM_pro_TauE-like"/>
</dbReference>
<feature type="transmembrane region" description="Helical" evidence="5">
    <location>
        <begin position="41"/>
        <end position="61"/>
    </location>
</feature>
<dbReference type="PANTHER" id="PTHR43701:SF2">
    <property type="entry name" value="MEMBRANE TRANSPORTER PROTEIN YJNA-RELATED"/>
    <property type="match status" value="1"/>
</dbReference>
<comment type="caution">
    <text evidence="6">The sequence shown here is derived from an EMBL/GenBank/DDBJ whole genome shotgun (WGS) entry which is preliminary data.</text>
</comment>
<name>A0AAJ1IHW4_9SPIO</name>
<keyword evidence="2 5" id="KW-0812">Transmembrane</keyword>
<evidence type="ECO:0000256" key="5">
    <source>
        <dbReference type="RuleBase" id="RU363041"/>
    </source>
</evidence>
<comment type="similarity">
    <text evidence="5">Belongs to the 4-toluene sulfonate uptake permease (TSUP) (TC 2.A.102) family.</text>
</comment>
<protein>
    <recommendedName>
        <fullName evidence="5">Probable membrane transporter protein</fullName>
    </recommendedName>
</protein>
<feature type="transmembrane region" description="Helical" evidence="5">
    <location>
        <begin position="97"/>
        <end position="115"/>
    </location>
</feature>
<keyword evidence="4 5" id="KW-0472">Membrane</keyword>
<feature type="transmembrane region" description="Helical" evidence="5">
    <location>
        <begin position="7"/>
        <end position="35"/>
    </location>
</feature>
<evidence type="ECO:0000256" key="2">
    <source>
        <dbReference type="ARBA" id="ARBA00022692"/>
    </source>
</evidence>
<feature type="transmembrane region" description="Helical" evidence="5">
    <location>
        <begin position="73"/>
        <end position="91"/>
    </location>
</feature>
<keyword evidence="5" id="KW-1003">Cell membrane</keyword>
<organism evidence="6 7">
    <name type="scientific">Candidatus Thalassospirochaeta sargassi</name>
    <dbReference type="NCBI Taxonomy" id="3119039"/>
    <lineage>
        <taxon>Bacteria</taxon>
        <taxon>Pseudomonadati</taxon>
        <taxon>Spirochaetota</taxon>
        <taxon>Spirochaetia</taxon>
        <taxon>Spirochaetales</taxon>
        <taxon>Spirochaetaceae</taxon>
        <taxon>Candidatus Thalassospirochaeta</taxon>
    </lineage>
</organism>
<evidence type="ECO:0000313" key="7">
    <source>
        <dbReference type="Proteomes" id="UP001221217"/>
    </source>
</evidence>
<dbReference type="EMBL" id="JAQQAL010000044">
    <property type="protein sequence ID" value="MDC7228267.1"/>
    <property type="molecule type" value="Genomic_DNA"/>
</dbReference>
<dbReference type="Pfam" id="PF01925">
    <property type="entry name" value="TauE"/>
    <property type="match status" value="1"/>
</dbReference>
<evidence type="ECO:0000313" key="6">
    <source>
        <dbReference type="EMBL" id="MDC7228267.1"/>
    </source>
</evidence>
<comment type="subcellular location">
    <subcellularLocation>
        <location evidence="5">Cell membrane</location>
        <topology evidence="5">Multi-pass membrane protein</topology>
    </subcellularLocation>
    <subcellularLocation>
        <location evidence="1">Membrane</location>
        <topology evidence="1">Multi-pass membrane protein</topology>
    </subcellularLocation>
</comment>
<feature type="transmembrane region" description="Helical" evidence="5">
    <location>
        <begin position="147"/>
        <end position="180"/>
    </location>
</feature>
<feature type="transmembrane region" description="Helical" evidence="5">
    <location>
        <begin position="186"/>
        <end position="204"/>
    </location>
</feature>
<dbReference type="AlphaFoldDB" id="A0AAJ1IHW4"/>
<evidence type="ECO:0000256" key="3">
    <source>
        <dbReference type="ARBA" id="ARBA00022989"/>
    </source>
</evidence>
<sequence>MQSIIILLIGLLAGNITGIIGASGVMIVVPVFIILGYSPAASIGASLFIDTIASLIVAWTYHQHDNLVIRDGIWIAAGSILGAQAGSYLSILIPTASLSNSFSIFLLISAVFLWLNGKRRISDEEPGFMRNPGIRRTLLFVRSHSRLFGIVLGLLVGIISGFFGAGGGIMILFILIFVMGFSMHEGIGTSTLIMAFTAASGAAGHLATGDLPIKIAVFGTIGTVIGSRLSAKYANRVNEQILSKAGAILFGLLGLFLIFMDRIFQ</sequence>
<dbReference type="Proteomes" id="UP001221217">
    <property type="component" value="Unassembled WGS sequence"/>
</dbReference>
<keyword evidence="3 5" id="KW-1133">Transmembrane helix</keyword>